<gene>
    <name evidence="5" type="ORF">NE651_01410</name>
</gene>
<dbReference type="Proteomes" id="UP001205035">
    <property type="component" value="Unassembled WGS sequence"/>
</dbReference>
<keyword evidence="1" id="KW-0472">Membrane</keyword>
<organism evidence="5 6">
    <name type="scientific">Alistipes onderdonkii</name>
    <dbReference type="NCBI Taxonomy" id="328813"/>
    <lineage>
        <taxon>Bacteria</taxon>
        <taxon>Pseudomonadati</taxon>
        <taxon>Bacteroidota</taxon>
        <taxon>Bacteroidia</taxon>
        <taxon>Bacteroidales</taxon>
        <taxon>Rikenellaceae</taxon>
        <taxon>Alistipes</taxon>
    </lineage>
</organism>
<sequence>MKRLYLIALFIIVSLAATAQENGQSRDAQNRIVRGPYETNRFFDNIFVGVAGGVNIYFGEHDSYGKFGKRMAPALDIHVGKWFTPSIGARVGYSGLQAKGWTTAGTKYAKGADGSMFKEKFGVSYLHADAMWNFSNAVSGYKETRTWNFVPFVGVGWARSYGNDTHDNEIGFDAGLLNVVRLCDLLDLTLEARCLLVNQRFDGVGGGRIGEGMLSVTAGLSFNLNRRGFKRASQAQPVDYTSYLDRIKRLENTNNELASQNSELSDENEKLRNMPPKVVAEQKVSASPVALFFKIGKATLDKKEQTNLEFYVRNAMKADKDKTFTLIGSADKDTGTKEINQRLSEQRMEYVYNLLKDKYGIDPSRLVKKAEGDTNNRFAEPELNRVVIVE</sequence>
<evidence type="ECO:0000313" key="5">
    <source>
        <dbReference type="EMBL" id="MCQ5081548.1"/>
    </source>
</evidence>
<feature type="coiled-coil region" evidence="2">
    <location>
        <begin position="240"/>
        <end position="274"/>
    </location>
</feature>
<dbReference type="RefSeq" id="WP_022333643.1">
    <property type="nucleotide sequence ID" value="NZ_JANGBQ010000002.1"/>
</dbReference>
<dbReference type="PROSITE" id="PS51123">
    <property type="entry name" value="OMPA_2"/>
    <property type="match status" value="1"/>
</dbReference>
<keyword evidence="3" id="KW-0732">Signal</keyword>
<proteinExistence type="predicted"/>
<protein>
    <submittedName>
        <fullName evidence="5">OmpA family protein</fullName>
    </submittedName>
</protein>
<accession>A0AAJ1CBL3</accession>
<reference evidence="5" key="1">
    <citation type="submission" date="2022-06" db="EMBL/GenBank/DDBJ databases">
        <title>Isolation of gut microbiota from human fecal samples.</title>
        <authorList>
            <person name="Pamer E.G."/>
            <person name="Barat B."/>
            <person name="Waligurski E."/>
            <person name="Medina S."/>
            <person name="Paddock L."/>
            <person name="Mostad J."/>
        </authorList>
    </citation>
    <scope>NUCLEOTIDE SEQUENCE</scope>
    <source>
        <strain evidence="5">DFI.6.22</strain>
    </source>
</reference>
<dbReference type="InterPro" id="IPR006665">
    <property type="entry name" value="OmpA-like"/>
</dbReference>
<evidence type="ECO:0000256" key="2">
    <source>
        <dbReference type="SAM" id="Coils"/>
    </source>
</evidence>
<evidence type="ECO:0000259" key="4">
    <source>
        <dbReference type="PROSITE" id="PS51123"/>
    </source>
</evidence>
<evidence type="ECO:0000256" key="3">
    <source>
        <dbReference type="SAM" id="SignalP"/>
    </source>
</evidence>
<feature type="signal peptide" evidence="3">
    <location>
        <begin position="1"/>
        <end position="19"/>
    </location>
</feature>
<feature type="domain" description="OmpA-like" evidence="4">
    <location>
        <begin position="280"/>
        <end position="390"/>
    </location>
</feature>
<dbReference type="EMBL" id="JANGBQ010000002">
    <property type="protein sequence ID" value="MCQ5081548.1"/>
    <property type="molecule type" value="Genomic_DNA"/>
</dbReference>
<evidence type="ECO:0000256" key="1">
    <source>
        <dbReference type="PROSITE-ProRule" id="PRU00473"/>
    </source>
</evidence>
<name>A0AAJ1CBL3_9BACT</name>
<feature type="chain" id="PRO_5042539897" evidence="3">
    <location>
        <begin position="20"/>
        <end position="390"/>
    </location>
</feature>
<dbReference type="SUPFAM" id="SSF103088">
    <property type="entry name" value="OmpA-like"/>
    <property type="match status" value="1"/>
</dbReference>
<dbReference type="Gene3D" id="2.40.160.20">
    <property type="match status" value="1"/>
</dbReference>
<keyword evidence="2" id="KW-0175">Coiled coil</keyword>
<dbReference type="AlphaFoldDB" id="A0AAJ1CBL3"/>
<evidence type="ECO:0000313" key="6">
    <source>
        <dbReference type="Proteomes" id="UP001205035"/>
    </source>
</evidence>
<dbReference type="GO" id="GO:0016020">
    <property type="term" value="C:membrane"/>
    <property type="evidence" value="ECO:0007669"/>
    <property type="project" value="UniProtKB-UniRule"/>
</dbReference>
<dbReference type="Pfam" id="PF00691">
    <property type="entry name" value="OmpA"/>
    <property type="match status" value="1"/>
</dbReference>
<dbReference type="InterPro" id="IPR036737">
    <property type="entry name" value="OmpA-like_sf"/>
</dbReference>
<dbReference type="Gene3D" id="3.30.1330.60">
    <property type="entry name" value="OmpA-like domain"/>
    <property type="match status" value="1"/>
</dbReference>
<comment type="caution">
    <text evidence="5">The sequence shown here is derived from an EMBL/GenBank/DDBJ whole genome shotgun (WGS) entry which is preliminary data.</text>
</comment>